<evidence type="ECO:0000313" key="3">
    <source>
        <dbReference type="Proteomes" id="UP000235916"/>
    </source>
</evidence>
<dbReference type="OrthoDB" id="9815217at2"/>
<dbReference type="SUPFAM" id="SSF103088">
    <property type="entry name" value="OmpA-like"/>
    <property type="match status" value="1"/>
</dbReference>
<keyword evidence="3" id="KW-1185">Reference proteome</keyword>
<dbReference type="RefSeq" id="WP_102767295.1">
    <property type="nucleotide sequence ID" value="NZ_POSP01000003.1"/>
</dbReference>
<evidence type="ECO:0000256" key="1">
    <source>
        <dbReference type="SAM" id="Phobius"/>
    </source>
</evidence>
<keyword evidence="1" id="KW-0812">Transmembrane</keyword>
<keyword evidence="2" id="KW-0969">Cilium</keyword>
<keyword evidence="1" id="KW-1133">Transmembrane helix</keyword>
<dbReference type="Proteomes" id="UP000235916">
    <property type="component" value="Unassembled WGS sequence"/>
</dbReference>
<comment type="caution">
    <text evidence="2">The sequence shown here is derived from an EMBL/GenBank/DDBJ whole genome shotgun (WGS) entry which is preliminary data.</text>
</comment>
<name>A0A2N8KV96_9BURK</name>
<gene>
    <name evidence="2" type="ORF">C1O66_07440</name>
</gene>
<evidence type="ECO:0000313" key="2">
    <source>
        <dbReference type="EMBL" id="PND37376.1"/>
    </source>
</evidence>
<feature type="transmembrane region" description="Helical" evidence="1">
    <location>
        <begin position="20"/>
        <end position="46"/>
    </location>
</feature>
<dbReference type="Gene3D" id="3.30.1330.60">
    <property type="entry name" value="OmpA-like domain"/>
    <property type="match status" value="1"/>
</dbReference>
<protein>
    <submittedName>
        <fullName evidence="2">Flagellar motor protein MotB</fullName>
    </submittedName>
</protein>
<dbReference type="AlphaFoldDB" id="A0A2N8KV96"/>
<keyword evidence="2" id="KW-0966">Cell projection</keyword>
<dbReference type="InterPro" id="IPR036737">
    <property type="entry name" value="OmpA-like_sf"/>
</dbReference>
<keyword evidence="1" id="KW-0472">Membrane</keyword>
<organism evidence="2 3">
    <name type="scientific">Kinneretia aquatilis</name>
    <dbReference type="NCBI Taxonomy" id="2070761"/>
    <lineage>
        <taxon>Bacteria</taxon>
        <taxon>Pseudomonadati</taxon>
        <taxon>Pseudomonadota</taxon>
        <taxon>Betaproteobacteria</taxon>
        <taxon>Burkholderiales</taxon>
        <taxon>Sphaerotilaceae</taxon>
        <taxon>Roseateles</taxon>
    </lineage>
</organism>
<sequence>MLGMQAVARRRARDEGEKPFWISFSDLMSALMVLFLVTMSVALLAVTKKVSDAEREERERTEAIEKLMGEVQAVVNRKEFEGVRIVGNTIDFGPRGKFEREGQNTLSPPQREVIRNFTPTLLAKLRSTDAGRLWFKRAVVEGYASQTGSYLFNLNLSLERSQRVLCELLRESPTMTDSLSEQDRKLIATKFFVGGASFNSLRADDEASRRIEFKLEFKTRQERKDEEKNPPPTVDDARLTRALSVNNQCQIQDRLGR</sequence>
<proteinExistence type="predicted"/>
<accession>A0A2N8KV96</accession>
<keyword evidence="2" id="KW-0282">Flagellum</keyword>
<reference evidence="2 3" key="1">
    <citation type="submission" date="2018-01" db="EMBL/GenBank/DDBJ databases">
        <title>Draft genome sequence of Paucibacter aquatile CR182 isolated from freshwater of the Nakdong River.</title>
        <authorList>
            <person name="Choi A."/>
            <person name="Chung E.J."/>
        </authorList>
    </citation>
    <scope>NUCLEOTIDE SEQUENCE [LARGE SCALE GENOMIC DNA]</scope>
    <source>
        <strain evidence="2 3">CR182</strain>
    </source>
</reference>
<dbReference type="EMBL" id="POSP01000003">
    <property type="protein sequence ID" value="PND37376.1"/>
    <property type="molecule type" value="Genomic_DNA"/>
</dbReference>